<dbReference type="AlphaFoldDB" id="A0A2U1KWU9"/>
<dbReference type="SUPFAM" id="SSF81383">
    <property type="entry name" value="F-box domain"/>
    <property type="match status" value="1"/>
</dbReference>
<dbReference type="InterPro" id="IPR036047">
    <property type="entry name" value="F-box-like_dom_sf"/>
</dbReference>
<dbReference type="OrthoDB" id="1148828at2759"/>
<evidence type="ECO:0000313" key="1">
    <source>
        <dbReference type="EMBL" id="PWA41218.1"/>
    </source>
</evidence>
<dbReference type="EMBL" id="PKPP01013227">
    <property type="protein sequence ID" value="PWA41218.1"/>
    <property type="molecule type" value="Genomic_DNA"/>
</dbReference>
<dbReference type="Proteomes" id="UP000245207">
    <property type="component" value="Unassembled WGS sequence"/>
</dbReference>
<sequence>MSVSPFWKVICCGSFPVQIFLVQETGSRSWGNVKISIYSQLNICYILIVEHNVFGVDLKDATCIRVDLVVVAIGFFLNTSLFEGQLTIKKRGIIVNNQLQTSNSFSFDMKVYMLDILKNNIATFIHVSVLVSLVQLYSKETICMDPSETTEMEEKTQETDTWDRFSQLPDSVAHKILVLLLGTHPKDLIRMSVLSKTWFAIIASFPILNFDLGEFYKLICLKIPFDKCEDDQYVRRSFFNGLKKFEISGLPNLEKVQFAYESLKLSSKSLKTFLLYVEYDLEKLDLYTPNLLLFDYKSHSYCLPFVKRNTFLSKARMDYYPDDIDSLWFQKLRQFLDKEVKFKELMLNISLKDHIDVEELKEIESAPYELDHLELEHPEMLDHPM</sequence>
<dbReference type="STRING" id="35608.A0A2U1KWU9"/>
<proteinExistence type="predicted"/>
<evidence type="ECO:0000313" key="2">
    <source>
        <dbReference type="Proteomes" id="UP000245207"/>
    </source>
</evidence>
<protein>
    <submittedName>
        <fullName evidence="1">F-box domain, Leucine-rich repeat domain, L domain-like protein</fullName>
    </submittedName>
</protein>
<organism evidence="1 2">
    <name type="scientific">Artemisia annua</name>
    <name type="common">Sweet wormwood</name>
    <dbReference type="NCBI Taxonomy" id="35608"/>
    <lineage>
        <taxon>Eukaryota</taxon>
        <taxon>Viridiplantae</taxon>
        <taxon>Streptophyta</taxon>
        <taxon>Embryophyta</taxon>
        <taxon>Tracheophyta</taxon>
        <taxon>Spermatophyta</taxon>
        <taxon>Magnoliopsida</taxon>
        <taxon>eudicotyledons</taxon>
        <taxon>Gunneridae</taxon>
        <taxon>Pentapetalae</taxon>
        <taxon>asterids</taxon>
        <taxon>campanulids</taxon>
        <taxon>Asterales</taxon>
        <taxon>Asteraceae</taxon>
        <taxon>Asteroideae</taxon>
        <taxon>Anthemideae</taxon>
        <taxon>Artemisiinae</taxon>
        <taxon>Artemisia</taxon>
    </lineage>
</organism>
<reference evidence="1 2" key="1">
    <citation type="journal article" date="2018" name="Mol. Plant">
        <title>The genome of Artemisia annua provides insight into the evolution of Asteraceae family and artemisinin biosynthesis.</title>
        <authorList>
            <person name="Shen Q."/>
            <person name="Zhang L."/>
            <person name="Liao Z."/>
            <person name="Wang S."/>
            <person name="Yan T."/>
            <person name="Shi P."/>
            <person name="Liu M."/>
            <person name="Fu X."/>
            <person name="Pan Q."/>
            <person name="Wang Y."/>
            <person name="Lv Z."/>
            <person name="Lu X."/>
            <person name="Zhang F."/>
            <person name="Jiang W."/>
            <person name="Ma Y."/>
            <person name="Chen M."/>
            <person name="Hao X."/>
            <person name="Li L."/>
            <person name="Tang Y."/>
            <person name="Lv G."/>
            <person name="Zhou Y."/>
            <person name="Sun X."/>
            <person name="Brodelius P.E."/>
            <person name="Rose J.K.C."/>
            <person name="Tang K."/>
        </authorList>
    </citation>
    <scope>NUCLEOTIDE SEQUENCE [LARGE SCALE GENOMIC DNA]</scope>
    <source>
        <strain evidence="2">cv. Huhao1</strain>
        <tissue evidence="1">Leaf</tissue>
    </source>
</reference>
<keyword evidence="2" id="KW-1185">Reference proteome</keyword>
<comment type="caution">
    <text evidence="1">The sequence shown here is derived from an EMBL/GenBank/DDBJ whole genome shotgun (WGS) entry which is preliminary data.</text>
</comment>
<dbReference type="InterPro" id="IPR036188">
    <property type="entry name" value="FAD/NAD-bd_sf"/>
</dbReference>
<name>A0A2U1KWU9_ARTAN</name>
<gene>
    <name evidence="1" type="ORF">CTI12_AA555520</name>
</gene>
<accession>A0A2U1KWU9</accession>
<dbReference type="Gene3D" id="3.50.50.60">
    <property type="entry name" value="FAD/NAD(P)-binding domain"/>
    <property type="match status" value="2"/>
</dbReference>